<dbReference type="GO" id="GO:0005576">
    <property type="term" value="C:extracellular region"/>
    <property type="evidence" value="ECO:0007669"/>
    <property type="project" value="InterPro"/>
</dbReference>
<dbReference type="Gene3D" id="3.50.4.10">
    <property type="entry name" value="Hepatocyte Growth Factor"/>
    <property type="match status" value="1"/>
</dbReference>
<evidence type="ECO:0000256" key="2">
    <source>
        <dbReference type="ARBA" id="ARBA00023157"/>
    </source>
</evidence>
<protein>
    <recommendedName>
        <fullName evidence="6">Apple domain-containing protein</fullName>
    </recommendedName>
</protein>
<name>A0A4R6AL91_9RHOB</name>
<accession>A0A4R6AL91</accession>
<reference evidence="4 5" key="1">
    <citation type="submission" date="2019-03" db="EMBL/GenBank/DDBJ databases">
        <title>Primorskyibacter sp. SS33 isolated from sediments.</title>
        <authorList>
            <person name="Xunke S."/>
        </authorList>
    </citation>
    <scope>NUCLEOTIDE SEQUENCE [LARGE SCALE GENOMIC DNA]</scope>
    <source>
        <strain evidence="4 5">SS33</strain>
    </source>
</reference>
<dbReference type="CDD" id="cd01100">
    <property type="entry name" value="APPLE_Factor_XI_like"/>
    <property type="match status" value="1"/>
</dbReference>
<feature type="chain" id="PRO_5020571227" description="Apple domain-containing protein" evidence="3">
    <location>
        <begin position="21"/>
        <end position="421"/>
    </location>
</feature>
<evidence type="ECO:0000313" key="5">
    <source>
        <dbReference type="Proteomes" id="UP000295701"/>
    </source>
</evidence>
<dbReference type="Gene3D" id="3.90.226.10">
    <property type="entry name" value="2-enoyl-CoA Hydratase, Chain A, domain 1"/>
    <property type="match status" value="1"/>
</dbReference>
<evidence type="ECO:0000313" key="4">
    <source>
        <dbReference type="EMBL" id="TDL84004.1"/>
    </source>
</evidence>
<dbReference type="EMBL" id="SNAA01000001">
    <property type="protein sequence ID" value="TDL84004.1"/>
    <property type="molecule type" value="Genomic_DNA"/>
</dbReference>
<evidence type="ECO:0008006" key="6">
    <source>
        <dbReference type="Google" id="ProtNLM"/>
    </source>
</evidence>
<dbReference type="GO" id="GO:0006508">
    <property type="term" value="P:proteolysis"/>
    <property type="evidence" value="ECO:0007669"/>
    <property type="project" value="InterPro"/>
</dbReference>
<keyword evidence="5" id="KW-1185">Reference proteome</keyword>
<keyword evidence="1" id="KW-0677">Repeat</keyword>
<keyword evidence="2" id="KW-1015">Disulfide bond</keyword>
<dbReference type="SUPFAM" id="SSF52096">
    <property type="entry name" value="ClpP/crotonase"/>
    <property type="match status" value="1"/>
</dbReference>
<evidence type="ECO:0000256" key="1">
    <source>
        <dbReference type="ARBA" id="ARBA00022737"/>
    </source>
</evidence>
<dbReference type="InterPro" id="IPR000177">
    <property type="entry name" value="Apple"/>
</dbReference>
<proteinExistence type="predicted"/>
<keyword evidence="3" id="KW-0732">Signal</keyword>
<dbReference type="OrthoDB" id="5936191at2"/>
<dbReference type="Proteomes" id="UP000295701">
    <property type="component" value="Unassembled WGS sequence"/>
</dbReference>
<dbReference type="InterPro" id="IPR029045">
    <property type="entry name" value="ClpP/crotonase-like_dom_sf"/>
</dbReference>
<dbReference type="InterPro" id="IPR023562">
    <property type="entry name" value="ClpP/TepA"/>
</dbReference>
<comment type="caution">
    <text evidence="4">The sequence shown here is derived from an EMBL/GenBank/DDBJ whole genome shotgun (WGS) entry which is preliminary data.</text>
</comment>
<feature type="signal peptide" evidence="3">
    <location>
        <begin position="1"/>
        <end position="20"/>
    </location>
</feature>
<sequence>MLRLLCVLLLLMAKAGSAMSIETEIQDLRPILDPNLYVTLSGPIEDGDADRLRDVLSHYDSHDLREIFVFFDSPGGSLYEGLRIARVLGSRSEIVISQVGTDENPNAECASACVLAFIGADLRYLAANGRLGVHQFSHSGEGLDTGEGIDIAQRFAAEIVALLKRQRVSSTLFAEMSNTPPNAITWLSSDKLERWRVVTGPVYEDRMEYRNLNGKVALYMFHESLYGTNEMTLFCDDGLIAYAILDEPPVAAVGTFSFVVDGSDNRIDSYEILNRDNGRTRVFMRIPPQVKARLARATTIGARVYTPAGTTFWGFEQDIRDQKVAEIAASCPGIYRAPEQPATPARTAKTSQMTILPSTDFSGYDLTKRGHRGVSFEECQAICVSDRLCQAISYVPAKQWCWPKLGLGQRITTPDVVSAVR</sequence>
<dbReference type="Pfam" id="PF00574">
    <property type="entry name" value="CLP_protease"/>
    <property type="match status" value="1"/>
</dbReference>
<gene>
    <name evidence="4" type="ORF">E2L08_00585</name>
</gene>
<evidence type="ECO:0000256" key="3">
    <source>
        <dbReference type="SAM" id="SignalP"/>
    </source>
</evidence>
<organism evidence="4 5">
    <name type="scientific">Palleronia sediminis</name>
    <dbReference type="NCBI Taxonomy" id="2547833"/>
    <lineage>
        <taxon>Bacteria</taxon>
        <taxon>Pseudomonadati</taxon>
        <taxon>Pseudomonadota</taxon>
        <taxon>Alphaproteobacteria</taxon>
        <taxon>Rhodobacterales</taxon>
        <taxon>Roseobacteraceae</taxon>
        <taxon>Palleronia</taxon>
    </lineage>
</organism>
<dbReference type="AlphaFoldDB" id="A0A4R6AL91"/>